<keyword evidence="2" id="KW-1185">Reference proteome</keyword>
<dbReference type="RefSeq" id="WP_196195067.1">
    <property type="nucleotide sequence ID" value="NZ_JADPRT010000006.1"/>
</dbReference>
<protein>
    <submittedName>
        <fullName evidence="1">Uncharacterized protein</fullName>
    </submittedName>
</protein>
<organism evidence="1 2">
    <name type="scientific">Streptacidiphilus fuscans</name>
    <dbReference type="NCBI Taxonomy" id="2789292"/>
    <lineage>
        <taxon>Bacteria</taxon>
        <taxon>Bacillati</taxon>
        <taxon>Actinomycetota</taxon>
        <taxon>Actinomycetes</taxon>
        <taxon>Kitasatosporales</taxon>
        <taxon>Streptomycetaceae</taxon>
        <taxon>Streptacidiphilus</taxon>
    </lineage>
</organism>
<sequence length="100" mass="10668">MSDPVSLTGAEHSAPAEMCTTCASSVTHAHSSSTSAAPLAAFIPAQRSRAPRIDVSVFQADRASYSLRRFDAVDVLTRGRIGEALGITRQSAWERFSGEE</sequence>
<comment type="caution">
    <text evidence="1">The sequence shown here is derived from an EMBL/GenBank/DDBJ whole genome shotgun (WGS) entry which is preliminary data.</text>
</comment>
<gene>
    <name evidence="1" type="ORF">I2501_16325</name>
</gene>
<proteinExistence type="predicted"/>
<evidence type="ECO:0000313" key="1">
    <source>
        <dbReference type="EMBL" id="MBF9069592.1"/>
    </source>
</evidence>
<dbReference type="AlphaFoldDB" id="A0A931B557"/>
<dbReference type="EMBL" id="JADPRT010000006">
    <property type="protein sequence ID" value="MBF9069592.1"/>
    <property type="molecule type" value="Genomic_DNA"/>
</dbReference>
<dbReference type="Proteomes" id="UP000657385">
    <property type="component" value="Unassembled WGS sequence"/>
</dbReference>
<name>A0A931B557_9ACTN</name>
<reference evidence="1" key="1">
    <citation type="submission" date="2020-11" db="EMBL/GenBank/DDBJ databases">
        <title>Isolation and identification of active actinomycetes.</title>
        <authorList>
            <person name="Yu B."/>
        </authorList>
    </citation>
    <scope>NUCLEOTIDE SEQUENCE</scope>
    <source>
        <strain evidence="1">NEAU-YB345</strain>
    </source>
</reference>
<evidence type="ECO:0000313" key="2">
    <source>
        <dbReference type="Proteomes" id="UP000657385"/>
    </source>
</evidence>
<accession>A0A931B557</accession>